<feature type="compositionally biased region" description="Acidic residues" evidence="1">
    <location>
        <begin position="235"/>
        <end position="247"/>
    </location>
</feature>
<dbReference type="AlphaFoldDB" id="A0A7R9QLC3"/>
<accession>A0A7R9QLC3</accession>
<dbReference type="EMBL" id="CAJPVJ010004088">
    <property type="protein sequence ID" value="CAG2168278.1"/>
    <property type="molecule type" value="Genomic_DNA"/>
</dbReference>
<feature type="region of interest" description="Disordered" evidence="1">
    <location>
        <begin position="230"/>
        <end position="255"/>
    </location>
</feature>
<name>A0A7R9QLC3_9ACAR</name>
<sequence length="255" mass="29044">MPGILSKKMQITRITTLCLQSILLILQFFALFACVGYFVNYIYVFANLRDEYYYPVIIFFTTNGLILMGIWNTVIIFLALLLIALIQQEGWAGMRRRAPRDTTVANTIANPGAQQYSYLDNNPPPDYNSVIMSKPPLTPPSYQSVELMPVQTVSSMSHWQRVNSSIFNRFGQRRLFGPPTTNGLIVIDQKKKSKNNDLIIIHPGMMQSDPGLFGRPLLNRLPDHRFWTDRRPYQEDSEGSEGSEGSEDSLTRVVN</sequence>
<protein>
    <submittedName>
        <fullName evidence="3">Uncharacterized protein</fullName>
    </submittedName>
</protein>
<feature type="transmembrane region" description="Helical" evidence="2">
    <location>
        <begin position="56"/>
        <end position="86"/>
    </location>
</feature>
<keyword evidence="2" id="KW-0812">Transmembrane</keyword>
<evidence type="ECO:0000313" key="4">
    <source>
        <dbReference type="Proteomes" id="UP000728032"/>
    </source>
</evidence>
<reference evidence="3" key="1">
    <citation type="submission" date="2020-11" db="EMBL/GenBank/DDBJ databases">
        <authorList>
            <person name="Tran Van P."/>
        </authorList>
    </citation>
    <scope>NUCLEOTIDE SEQUENCE</scope>
</reference>
<keyword evidence="4" id="KW-1185">Reference proteome</keyword>
<dbReference type="Proteomes" id="UP000728032">
    <property type="component" value="Unassembled WGS sequence"/>
</dbReference>
<gene>
    <name evidence="3" type="ORF">ONB1V03_LOCUS7769</name>
</gene>
<keyword evidence="2" id="KW-1133">Transmembrane helix</keyword>
<dbReference type="EMBL" id="OC918913">
    <property type="protein sequence ID" value="CAD7650353.1"/>
    <property type="molecule type" value="Genomic_DNA"/>
</dbReference>
<organism evidence="3">
    <name type="scientific">Oppiella nova</name>
    <dbReference type="NCBI Taxonomy" id="334625"/>
    <lineage>
        <taxon>Eukaryota</taxon>
        <taxon>Metazoa</taxon>
        <taxon>Ecdysozoa</taxon>
        <taxon>Arthropoda</taxon>
        <taxon>Chelicerata</taxon>
        <taxon>Arachnida</taxon>
        <taxon>Acari</taxon>
        <taxon>Acariformes</taxon>
        <taxon>Sarcoptiformes</taxon>
        <taxon>Oribatida</taxon>
        <taxon>Brachypylina</taxon>
        <taxon>Oppioidea</taxon>
        <taxon>Oppiidae</taxon>
        <taxon>Oppiella</taxon>
    </lineage>
</organism>
<evidence type="ECO:0000313" key="3">
    <source>
        <dbReference type="EMBL" id="CAD7650353.1"/>
    </source>
</evidence>
<feature type="transmembrane region" description="Helical" evidence="2">
    <location>
        <begin position="21"/>
        <end position="44"/>
    </location>
</feature>
<dbReference type="PROSITE" id="PS51257">
    <property type="entry name" value="PROKAR_LIPOPROTEIN"/>
    <property type="match status" value="1"/>
</dbReference>
<evidence type="ECO:0000256" key="1">
    <source>
        <dbReference type="SAM" id="MobiDB-lite"/>
    </source>
</evidence>
<dbReference type="OrthoDB" id="10636775at2759"/>
<evidence type="ECO:0000256" key="2">
    <source>
        <dbReference type="SAM" id="Phobius"/>
    </source>
</evidence>
<keyword evidence="2" id="KW-0472">Membrane</keyword>
<proteinExistence type="predicted"/>